<feature type="binding site" evidence="5">
    <location>
        <begin position="152"/>
        <end position="154"/>
    </location>
    <ligand>
        <name>D-glyceraldehyde 3-phosphate</name>
        <dbReference type="ChEBI" id="CHEBI:59776"/>
    </ligand>
</feature>
<dbReference type="SMART" id="SM00846">
    <property type="entry name" value="Gp_dh_N"/>
    <property type="match status" value="1"/>
</dbReference>
<dbReference type="PROSITE" id="PS00071">
    <property type="entry name" value="GAPDH"/>
    <property type="match status" value="1"/>
</dbReference>
<dbReference type="OrthoDB" id="9803304at2"/>
<comment type="caution">
    <text evidence="11">The sequence shown here is derived from an EMBL/GenBank/DDBJ whole genome shotgun (WGS) entry which is preliminary data.</text>
</comment>
<dbReference type="PANTHER" id="PTHR43148">
    <property type="entry name" value="GLYCERALDEHYDE-3-PHOSPHATE DEHYDROGENASE 2"/>
    <property type="match status" value="1"/>
</dbReference>
<evidence type="ECO:0000256" key="2">
    <source>
        <dbReference type="ARBA" id="ARBA00011881"/>
    </source>
</evidence>
<keyword evidence="3 9" id="KW-0560">Oxidoreductase</keyword>
<evidence type="ECO:0000313" key="12">
    <source>
        <dbReference type="Proteomes" id="UP000292423"/>
    </source>
</evidence>
<dbReference type="Gene3D" id="3.30.360.10">
    <property type="entry name" value="Dihydrodipicolinate Reductase, domain 2"/>
    <property type="match status" value="1"/>
</dbReference>
<reference evidence="11 12" key="1">
    <citation type="submission" date="2019-02" db="EMBL/GenBank/DDBJ databases">
        <title>Genomic Encyclopedia of Type Strains, Phase IV (KMG-IV): sequencing the most valuable type-strain genomes for metagenomic binning, comparative biology and taxonomic classification.</title>
        <authorList>
            <person name="Goeker M."/>
        </authorList>
    </citation>
    <scope>NUCLEOTIDE SEQUENCE [LARGE SCALE GENOMIC DNA]</scope>
    <source>
        <strain evidence="11 12">DSM 105135</strain>
    </source>
</reference>
<dbReference type="CDD" id="cd18126">
    <property type="entry name" value="GAPDH_I_C"/>
    <property type="match status" value="1"/>
</dbReference>
<keyword evidence="6" id="KW-0547">Nucleotide-binding</keyword>
<dbReference type="SUPFAM" id="SSF51735">
    <property type="entry name" value="NAD(P)-binding Rossmann-fold domains"/>
    <property type="match status" value="1"/>
</dbReference>
<evidence type="ECO:0000256" key="5">
    <source>
        <dbReference type="PIRSR" id="PIRSR000149-2"/>
    </source>
</evidence>
<evidence type="ECO:0000256" key="9">
    <source>
        <dbReference type="RuleBase" id="RU361160"/>
    </source>
</evidence>
<gene>
    <name evidence="11" type="ORF">EV700_1115</name>
</gene>
<dbReference type="PIRSF" id="PIRSF000149">
    <property type="entry name" value="GAP_DH"/>
    <property type="match status" value="1"/>
</dbReference>
<dbReference type="GO" id="GO:0006006">
    <property type="term" value="P:glucose metabolic process"/>
    <property type="evidence" value="ECO:0007669"/>
    <property type="project" value="InterPro"/>
</dbReference>
<keyword evidence="12" id="KW-1185">Reference proteome</keyword>
<feature type="binding site" evidence="6">
    <location>
        <begin position="11"/>
        <end position="12"/>
    </location>
    <ligand>
        <name>NAD(+)</name>
        <dbReference type="ChEBI" id="CHEBI:57540"/>
    </ligand>
</feature>
<feature type="binding site" evidence="6">
    <location>
        <position position="80"/>
    </location>
    <ligand>
        <name>NAD(+)</name>
        <dbReference type="ChEBI" id="CHEBI:57540"/>
    </ligand>
</feature>
<feature type="binding site" evidence="5">
    <location>
        <position position="183"/>
    </location>
    <ligand>
        <name>D-glyceraldehyde 3-phosphate</name>
        <dbReference type="ChEBI" id="CHEBI:59776"/>
    </ligand>
</feature>
<dbReference type="InterPro" id="IPR006424">
    <property type="entry name" value="Glyceraldehyde-3-P_DH_1"/>
</dbReference>
<dbReference type="GO" id="GO:0051287">
    <property type="term" value="F:NAD binding"/>
    <property type="evidence" value="ECO:0007669"/>
    <property type="project" value="InterPro"/>
</dbReference>
<dbReference type="InterPro" id="IPR020830">
    <property type="entry name" value="GlycerAld_3-P_DH_AS"/>
</dbReference>
<sequence length="332" mass="36402">MPRLVINGYGRIGRCLLRALFEGPLRPDLELVAINDLSDYSLLAHLTRFDSTHGPFGKTVELQGDTLIIDGRPIRLSAERDIRRLPWRELDIDIVLECSGLFTRRDACQQHLDAGAGKVLLSAPGDGMDATIVFGVNHAGLRPEHRLVSNASCTTNCLAPLAQVLHHRFGIVQGQMVTVHAYTNDQSLIDKVHGDPYRSRSATQSIIPTKTGAAKAVGEVLPELKGKLDGMALRVPVQDVSVVDFYALLARDTTVEEVHAALKEAAAQPPLQGVLVCNEQPLVSVDFAHNPASSIVELTQTRLQGRLLKTMAWYDNEWGFAHRMLDVAKLMA</sequence>
<feature type="binding site" evidence="5">
    <location>
        <position position="234"/>
    </location>
    <ligand>
        <name>D-glyceraldehyde 3-phosphate</name>
        <dbReference type="ChEBI" id="CHEBI:59776"/>
    </ligand>
</feature>
<comment type="subunit">
    <text evidence="2">Homotetramer.</text>
</comment>
<dbReference type="EC" id="1.2.1.-" evidence="9"/>
<accession>A0A4Q7Z9J1</accession>
<feature type="site" description="Activates thiol group during catalysis" evidence="7">
    <location>
        <position position="180"/>
    </location>
</feature>
<dbReference type="Gene3D" id="3.40.50.720">
    <property type="entry name" value="NAD(P)-binding Rossmann-like Domain"/>
    <property type="match status" value="1"/>
</dbReference>
<evidence type="ECO:0000256" key="6">
    <source>
        <dbReference type="PIRSR" id="PIRSR000149-3"/>
    </source>
</evidence>
<organism evidence="11 12">
    <name type="scientific">Fluviicoccus keumensis</name>
    <dbReference type="NCBI Taxonomy" id="1435465"/>
    <lineage>
        <taxon>Bacteria</taxon>
        <taxon>Pseudomonadati</taxon>
        <taxon>Pseudomonadota</taxon>
        <taxon>Gammaproteobacteria</taxon>
        <taxon>Moraxellales</taxon>
        <taxon>Moraxellaceae</taxon>
        <taxon>Fluviicoccus</taxon>
    </lineage>
</organism>
<proteinExistence type="inferred from homology"/>
<dbReference type="FunFam" id="3.40.50.720:FF:000001">
    <property type="entry name" value="Glyceraldehyde-3-phosphate dehydrogenase"/>
    <property type="match status" value="1"/>
</dbReference>
<dbReference type="Pfam" id="PF02800">
    <property type="entry name" value="Gp_dh_C"/>
    <property type="match status" value="1"/>
</dbReference>
<feature type="binding site" evidence="6">
    <location>
        <position position="316"/>
    </location>
    <ligand>
        <name>NAD(+)</name>
        <dbReference type="ChEBI" id="CHEBI:57540"/>
    </ligand>
</feature>
<evidence type="ECO:0000256" key="7">
    <source>
        <dbReference type="PIRSR" id="PIRSR000149-4"/>
    </source>
</evidence>
<evidence type="ECO:0000256" key="8">
    <source>
        <dbReference type="RuleBase" id="RU000397"/>
    </source>
</evidence>
<feature type="binding site" evidence="6">
    <location>
        <position position="36"/>
    </location>
    <ligand>
        <name>NAD(+)</name>
        <dbReference type="ChEBI" id="CHEBI:57540"/>
    </ligand>
</feature>
<dbReference type="FunFam" id="3.30.360.10:FF:000002">
    <property type="entry name" value="Glyceraldehyde-3-phosphate dehydrogenase"/>
    <property type="match status" value="1"/>
</dbReference>
<feature type="active site" description="Nucleophile" evidence="4">
    <location>
        <position position="153"/>
    </location>
</feature>
<dbReference type="InterPro" id="IPR020828">
    <property type="entry name" value="GlycerAld_3-P_DH_NAD(P)-bd"/>
</dbReference>
<dbReference type="Pfam" id="PF00044">
    <property type="entry name" value="Gp_dh_N"/>
    <property type="match status" value="1"/>
</dbReference>
<evidence type="ECO:0000256" key="4">
    <source>
        <dbReference type="PIRSR" id="PIRSR000149-1"/>
    </source>
</evidence>
<dbReference type="InterPro" id="IPR020831">
    <property type="entry name" value="GlycerAld/Erythrose_P_DH"/>
</dbReference>
<feature type="domain" description="Glyceraldehyde 3-phosphate dehydrogenase NAD(P) binding" evidence="10">
    <location>
        <begin position="2"/>
        <end position="153"/>
    </location>
</feature>
<dbReference type="InterPro" id="IPR020829">
    <property type="entry name" value="GlycerAld_3-P_DH_cat"/>
</dbReference>
<evidence type="ECO:0000259" key="10">
    <source>
        <dbReference type="SMART" id="SM00846"/>
    </source>
</evidence>
<dbReference type="AlphaFoldDB" id="A0A4Q7Z9J1"/>
<dbReference type="Proteomes" id="UP000292423">
    <property type="component" value="Unassembled WGS sequence"/>
</dbReference>
<keyword evidence="6" id="KW-0520">NAD</keyword>
<dbReference type="NCBIfam" id="TIGR01534">
    <property type="entry name" value="GAPDH-I"/>
    <property type="match status" value="1"/>
</dbReference>
<comment type="similarity">
    <text evidence="1 8">Belongs to the glyceraldehyde-3-phosphate dehydrogenase family.</text>
</comment>
<dbReference type="RefSeq" id="WP_130411600.1">
    <property type="nucleotide sequence ID" value="NZ_SHKX01000011.1"/>
</dbReference>
<evidence type="ECO:0000256" key="3">
    <source>
        <dbReference type="ARBA" id="ARBA00023002"/>
    </source>
</evidence>
<dbReference type="CDD" id="cd05214">
    <property type="entry name" value="GAPDH_I_N"/>
    <property type="match status" value="1"/>
</dbReference>
<feature type="binding site" evidence="6">
    <location>
        <position position="122"/>
    </location>
    <ligand>
        <name>NAD(+)</name>
        <dbReference type="ChEBI" id="CHEBI:57540"/>
    </ligand>
</feature>
<dbReference type="InterPro" id="IPR036291">
    <property type="entry name" value="NAD(P)-bd_dom_sf"/>
</dbReference>
<dbReference type="GO" id="GO:0050661">
    <property type="term" value="F:NADP binding"/>
    <property type="evidence" value="ECO:0007669"/>
    <property type="project" value="InterPro"/>
</dbReference>
<evidence type="ECO:0000256" key="1">
    <source>
        <dbReference type="ARBA" id="ARBA00007406"/>
    </source>
</evidence>
<protein>
    <recommendedName>
        <fullName evidence="9">Glyceraldehyde-3-phosphate dehydrogenase</fullName>
        <ecNumber evidence="9">1.2.1.-</ecNumber>
    </recommendedName>
</protein>
<feature type="binding site" evidence="5">
    <location>
        <begin position="211"/>
        <end position="212"/>
    </location>
    <ligand>
        <name>D-glyceraldehyde 3-phosphate</name>
        <dbReference type="ChEBI" id="CHEBI:59776"/>
    </ligand>
</feature>
<evidence type="ECO:0000313" key="11">
    <source>
        <dbReference type="EMBL" id="RZU46734.1"/>
    </source>
</evidence>
<dbReference type="GO" id="GO:0016620">
    <property type="term" value="F:oxidoreductase activity, acting on the aldehyde or oxo group of donors, NAD or NADP as acceptor"/>
    <property type="evidence" value="ECO:0007669"/>
    <property type="project" value="InterPro"/>
</dbReference>
<name>A0A4Q7Z9J1_9GAMM</name>
<dbReference type="EMBL" id="SHKX01000011">
    <property type="protein sequence ID" value="RZU46734.1"/>
    <property type="molecule type" value="Genomic_DNA"/>
</dbReference>
<dbReference type="SUPFAM" id="SSF55347">
    <property type="entry name" value="Glyceraldehyde-3-phosphate dehydrogenase-like, C-terminal domain"/>
    <property type="match status" value="1"/>
</dbReference>
<dbReference type="PRINTS" id="PR00078">
    <property type="entry name" value="G3PDHDRGNASE"/>
</dbReference>